<name>A0A382W540_9ZZZZ</name>
<keyword evidence="2" id="KW-0479">Metal-binding</keyword>
<keyword evidence="3" id="KW-0378">Hydrolase</keyword>
<evidence type="ECO:0000256" key="5">
    <source>
        <dbReference type="ARBA" id="ARBA00022884"/>
    </source>
</evidence>
<dbReference type="GO" id="GO:0004540">
    <property type="term" value="F:RNA nuclease activity"/>
    <property type="evidence" value="ECO:0007669"/>
    <property type="project" value="InterPro"/>
</dbReference>
<evidence type="ECO:0000256" key="3">
    <source>
        <dbReference type="ARBA" id="ARBA00022801"/>
    </source>
</evidence>
<keyword evidence="5" id="KW-0694">RNA-binding</keyword>
<dbReference type="InterPro" id="IPR004659">
    <property type="entry name" value="RNase_E/G"/>
</dbReference>
<dbReference type="GO" id="GO:0016787">
    <property type="term" value="F:hydrolase activity"/>
    <property type="evidence" value="ECO:0007669"/>
    <property type="project" value="UniProtKB-KW"/>
</dbReference>
<reference evidence="7" key="1">
    <citation type="submission" date="2018-05" db="EMBL/GenBank/DDBJ databases">
        <authorList>
            <person name="Lanie J.A."/>
            <person name="Ng W.-L."/>
            <person name="Kazmierczak K.M."/>
            <person name="Andrzejewski T.M."/>
            <person name="Davidsen T.M."/>
            <person name="Wayne K.J."/>
            <person name="Tettelin H."/>
            <person name="Glass J.I."/>
            <person name="Rusch D."/>
            <person name="Podicherti R."/>
            <person name="Tsui H.-C.T."/>
            <person name="Winkler M.E."/>
        </authorList>
    </citation>
    <scope>NUCLEOTIDE SEQUENCE</scope>
</reference>
<dbReference type="EMBL" id="UINC01157121">
    <property type="protein sequence ID" value="SVD53937.1"/>
    <property type="molecule type" value="Genomic_DNA"/>
</dbReference>
<comment type="cofactor">
    <cofactor evidence="1">
        <name>Mg(2+)</name>
        <dbReference type="ChEBI" id="CHEBI:18420"/>
    </cofactor>
</comment>
<dbReference type="InterPro" id="IPR019307">
    <property type="entry name" value="RNA-bd_AU-1/RNase_E/G"/>
</dbReference>
<dbReference type="AlphaFoldDB" id="A0A382W540"/>
<dbReference type="PANTHER" id="PTHR30001">
    <property type="entry name" value="RIBONUCLEASE"/>
    <property type="match status" value="1"/>
</dbReference>
<dbReference type="GO" id="GO:0006364">
    <property type="term" value="P:rRNA processing"/>
    <property type="evidence" value="ECO:0007669"/>
    <property type="project" value="TreeGrafter"/>
</dbReference>
<feature type="non-terminal residue" evidence="7">
    <location>
        <position position="140"/>
    </location>
</feature>
<dbReference type="Pfam" id="PF10150">
    <property type="entry name" value="RNase_E_G"/>
    <property type="match status" value="1"/>
</dbReference>
<evidence type="ECO:0000313" key="7">
    <source>
        <dbReference type="EMBL" id="SVD53937.1"/>
    </source>
</evidence>
<dbReference type="GO" id="GO:0046872">
    <property type="term" value="F:metal ion binding"/>
    <property type="evidence" value="ECO:0007669"/>
    <property type="project" value="UniProtKB-KW"/>
</dbReference>
<evidence type="ECO:0000256" key="2">
    <source>
        <dbReference type="ARBA" id="ARBA00022723"/>
    </source>
</evidence>
<evidence type="ECO:0000259" key="6">
    <source>
        <dbReference type="Pfam" id="PF10150"/>
    </source>
</evidence>
<accession>A0A382W540</accession>
<protein>
    <recommendedName>
        <fullName evidence="6">RNA-binding protein AU-1/Ribonuclease E/G domain-containing protein</fullName>
    </recommendedName>
</protein>
<proteinExistence type="predicted"/>
<dbReference type="GO" id="GO:0005737">
    <property type="term" value="C:cytoplasm"/>
    <property type="evidence" value="ECO:0007669"/>
    <property type="project" value="TreeGrafter"/>
</dbReference>
<feature type="non-terminal residue" evidence="7">
    <location>
        <position position="1"/>
    </location>
</feature>
<evidence type="ECO:0000256" key="1">
    <source>
        <dbReference type="ARBA" id="ARBA00001946"/>
    </source>
</evidence>
<evidence type="ECO:0000256" key="4">
    <source>
        <dbReference type="ARBA" id="ARBA00022842"/>
    </source>
</evidence>
<dbReference type="GO" id="GO:0003723">
    <property type="term" value="F:RNA binding"/>
    <property type="evidence" value="ECO:0007669"/>
    <property type="project" value="UniProtKB-KW"/>
</dbReference>
<keyword evidence="4" id="KW-0460">Magnesium</keyword>
<organism evidence="7">
    <name type="scientific">marine metagenome</name>
    <dbReference type="NCBI Taxonomy" id="408172"/>
    <lineage>
        <taxon>unclassified sequences</taxon>
        <taxon>metagenomes</taxon>
        <taxon>ecological metagenomes</taxon>
    </lineage>
</organism>
<dbReference type="PANTHER" id="PTHR30001:SF0">
    <property type="entry name" value="RIBONUCLEASE G"/>
    <property type="match status" value="1"/>
</dbReference>
<gene>
    <name evidence="7" type="ORF">METZ01_LOCUS406791</name>
</gene>
<sequence>VRTVTISGGEGVAFNAESTHAPGLLGNIYMAAEGRRAGAAQFVAIAKGQNAFLDKTGGATPEGNPLVQVTRAEWRGKAPRVSTKIALAGRYIVFFPLTTGASVARRIGDAAVRERLQALAGRIAGDGEGGGITIRSAAEA</sequence>
<feature type="domain" description="RNA-binding protein AU-1/Ribonuclease E/G" evidence="6">
    <location>
        <begin position="87"/>
        <end position="139"/>
    </location>
</feature>